<dbReference type="InterPro" id="IPR052157">
    <property type="entry name" value="BCAA_transport_permease"/>
</dbReference>
<feature type="transmembrane region" description="Helical" evidence="9">
    <location>
        <begin position="189"/>
        <end position="209"/>
    </location>
</feature>
<keyword evidence="4 9" id="KW-0812">Transmembrane</keyword>
<comment type="subcellular location">
    <subcellularLocation>
        <location evidence="1">Cell membrane</location>
        <topology evidence="1">Multi-pass membrane protein</topology>
    </subcellularLocation>
</comment>
<dbReference type="Proteomes" id="UP000032336">
    <property type="component" value="Unassembled WGS sequence"/>
</dbReference>
<feature type="transmembrane region" description="Helical" evidence="9">
    <location>
        <begin position="94"/>
        <end position="112"/>
    </location>
</feature>
<dbReference type="PANTHER" id="PTHR11795">
    <property type="entry name" value="BRANCHED-CHAIN AMINO ACID TRANSPORT SYSTEM PERMEASE PROTEIN LIVH"/>
    <property type="match status" value="1"/>
</dbReference>
<evidence type="ECO:0000313" key="11">
    <source>
        <dbReference type="Proteomes" id="UP000032336"/>
    </source>
</evidence>
<feature type="transmembrane region" description="Helical" evidence="9">
    <location>
        <begin position="38"/>
        <end position="55"/>
    </location>
</feature>
<keyword evidence="11" id="KW-1185">Reference proteome</keyword>
<evidence type="ECO:0000256" key="4">
    <source>
        <dbReference type="ARBA" id="ARBA00022692"/>
    </source>
</evidence>
<dbReference type="InterPro" id="IPR001851">
    <property type="entry name" value="ABC_transp_permease"/>
</dbReference>
<dbReference type="RefSeq" id="WP_052566069.1">
    <property type="nucleotide sequence ID" value="NZ_JQKF01000012.1"/>
</dbReference>
<dbReference type="EMBL" id="JXUW01000015">
    <property type="protein sequence ID" value="KJE76490.1"/>
    <property type="molecule type" value="Genomic_DNA"/>
</dbReference>
<comment type="caution">
    <text evidence="10">The sequence shown here is derived from an EMBL/GenBank/DDBJ whole genome shotgun (WGS) entry which is preliminary data.</text>
</comment>
<name>A0A0D8FT85_9ACTN</name>
<dbReference type="GO" id="GO:0005886">
    <property type="term" value="C:plasma membrane"/>
    <property type="evidence" value="ECO:0007669"/>
    <property type="project" value="UniProtKB-SubCell"/>
</dbReference>
<feature type="transmembrane region" description="Helical" evidence="9">
    <location>
        <begin position="143"/>
        <end position="160"/>
    </location>
</feature>
<dbReference type="CDD" id="cd06582">
    <property type="entry name" value="TM_PBP1_LivH_like"/>
    <property type="match status" value="1"/>
</dbReference>
<evidence type="ECO:0000313" key="10">
    <source>
        <dbReference type="EMBL" id="KJE76490.1"/>
    </source>
</evidence>
<protein>
    <submittedName>
        <fullName evidence="10">High-affinity branched-chain amino acid transport system permease protein LivH</fullName>
    </submittedName>
</protein>
<feature type="transmembrane region" description="Helical" evidence="9">
    <location>
        <begin position="61"/>
        <end position="82"/>
    </location>
</feature>
<evidence type="ECO:0000256" key="1">
    <source>
        <dbReference type="ARBA" id="ARBA00004651"/>
    </source>
</evidence>
<evidence type="ECO:0000256" key="7">
    <source>
        <dbReference type="ARBA" id="ARBA00023136"/>
    </source>
</evidence>
<sequence>MLDTLLSAIAFGIVLASVIAIASMGFTIQFGLTNMLNLSYGGVMTAAGFVAYLAVSHGINAWYTLLIGGIVGAVITLVLGIYVFRPYARRGAKLFEMMMVTLGLALVVDYGLQALSHNNIYQFTVLQSAPIHLGPVVITPTELILAVVGLVVFLGLEALLRFTRIGKALRATAAEASLARSCGIRTGRVVIVTWLLSGFLCGLAGVVYIVNSQSIGYSTGELFLPLVVAAALLGGAGSPRGAVVAALVMGIVTQVVAAFGQPAYSTVAGFAVLVIVLLARPGVIAHGASEGELTL</sequence>
<keyword evidence="2" id="KW-0813">Transport</keyword>
<dbReference type="PANTHER" id="PTHR11795:SF445">
    <property type="entry name" value="AMINO ACID ABC TRANSPORTER PERMEASE PROTEIN"/>
    <property type="match status" value="1"/>
</dbReference>
<accession>A0A0D8FT85</accession>
<evidence type="ECO:0000256" key="5">
    <source>
        <dbReference type="ARBA" id="ARBA00022970"/>
    </source>
</evidence>
<gene>
    <name evidence="10" type="primary">livH3</name>
    <name evidence="10" type="ORF">FEAC_17170</name>
</gene>
<dbReference type="STRING" id="1121877.FEAC_17170"/>
<feature type="transmembrane region" description="Helical" evidence="9">
    <location>
        <begin position="266"/>
        <end position="285"/>
    </location>
</feature>
<feature type="transmembrane region" description="Helical" evidence="9">
    <location>
        <begin position="6"/>
        <end position="26"/>
    </location>
</feature>
<dbReference type="OrthoDB" id="9807115at2"/>
<evidence type="ECO:0000256" key="3">
    <source>
        <dbReference type="ARBA" id="ARBA00022475"/>
    </source>
</evidence>
<keyword evidence="6 9" id="KW-1133">Transmembrane helix</keyword>
<dbReference type="AlphaFoldDB" id="A0A0D8FT85"/>
<dbReference type="eggNOG" id="COG0559">
    <property type="taxonomic scope" value="Bacteria"/>
</dbReference>
<keyword evidence="7 9" id="KW-0472">Membrane</keyword>
<reference evidence="10 11" key="1">
    <citation type="submission" date="2015-01" db="EMBL/GenBank/DDBJ databases">
        <title>Draft genome of the acidophilic iron oxidizer Ferrimicrobium acidiphilum strain T23.</title>
        <authorList>
            <person name="Poehlein A."/>
            <person name="Eisen S."/>
            <person name="Schloemann M."/>
            <person name="Johnson B.D."/>
            <person name="Daniel R."/>
            <person name="Muehling M."/>
        </authorList>
    </citation>
    <scope>NUCLEOTIDE SEQUENCE [LARGE SCALE GENOMIC DNA]</scope>
    <source>
        <strain evidence="10 11">T23</strain>
    </source>
</reference>
<evidence type="ECO:0000256" key="9">
    <source>
        <dbReference type="SAM" id="Phobius"/>
    </source>
</evidence>
<dbReference type="GO" id="GO:0022857">
    <property type="term" value="F:transmembrane transporter activity"/>
    <property type="evidence" value="ECO:0007669"/>
    <property type="project" value="InterPro"/>
</dbReference>
<dbReference type="GeneID" id="78372877"/>
<organism evidence="10 11">
    <name type="scientific">Ferrimicrobium acidiphilum DSM 19497</name>
    <dbReference type="NCBI Taxonomy" id="1121877"/>
    <lineage>
        <taxon>Bacteria</taxon>
        <taxon>Bacillati</taxon>
        <taxon>Actinomycetota</taxon>
        <taxon>Acidimicrobiia</taxon>
        <taxon>Acidimicrobiales</taxon>
        <taxon>Acidimicrobiaceae</taxon>
        <taxon>Ferrimicrobium</taxon>
    </lineage>
</organism>
<proteinExistence type="inferred from homology"/>
<dbReference type="GO" id="GO:0006865">
    <property type="term" value="P:amino acid transport"/>
    <property type="evidence" value="ECO:0007669"/>
    <property type="project" value="UniProtKB-KW"/>
</dbReference>
<comment type="similarity">
    <text evidence="8">Belongs to the binding-protein-dependent transport system permease family. LivHM subfamily.</text>
</comment>
<evidence type="ECO:0000256" key="2">
    <source>
        <dbReference type="ARBA" id="ARBA00022448"/>
    </source>
</evidence>
<evidence type="ECO:0000256" key="6">
    <source>
        <dbReference type="ARBA" id="ARBA00022989"/>
    </source>
</evidence>
<keyword evidence="5" id="KW-0029">Amino-acid transport</keyword>
<keyword evidence="3" id="KW-1003">Cell membrane</keyword>
<dbReference type="Pfam" id="PF02653">
    <property type="entry name" value="BPD_transp_2"/>
    <property type="match status" value="1"/>
</dbReference>
<evidence type="ECO:0000256" key="8">
    <source>
        <dbReference type="ARBA" id="ARBA00037998"/>
    </source>
</evidence>